<evidence type="ECO:0000313" key="3">
    <source>
        <dbReference type="Proteomes" id="UP000078200"/>
    </source>
</evidence>
<feature type="compositionally biased region" description="Basic residues" evidence="1">
    <location>
        <begin position="112"/>
        <end position="130"/>
    </location>
</feature>
<feature type="region of interest" description="Disordered" evidence="1">
    <location>
        <begin position="104"/>
        <end position="168"/>
    </location>
</feature>
<proteinExistence type="predicted"/>
<evidence type="ECO:0000256" key="1">
    <source>
        <dbReference type="SAM" id="MobiDB-lite"/>
    </source>
</evidence>
<protein>
    <submittedName>
        <fullName evidence="2">Uncharacterized protein</fullName>
    </submittedName>
</protein>
<feature type="compositionally biased region" description="Basic and acidic residues" evidence="1">
    <location>
        <begin position="134"/>
        <end position="154"/>
    </location>
</feature>
<dbReference type="VEuPathDB" id="VectorBase:GAUT034032"/>
<dbReference type="Proteomes" id="UP000078200">
    <property type="component" value="Unassembled WGS sequence"/>
</dbReference>
<reference evidence="2" key="1">
    <citation type="submission" date="2020-05" db="UniProtKB">
        <authorList>
            <consortium name="EnsemblMetazoa"/>
        </authorList>
    </citation>
    <scope>IDENTIFICATION</scope>
    <source>
        <strain evidence="2">TTRI</strain>
    </source>
</reference>
<dbReference type="AlphaFoldDB" id="A0A1A9VDU9"/>
<evidence type="ECO:0000313" key="2">
    <source>
        <dbReference type="EnsemblMetazoa" id="GAUT034032-PA"/>
    </source>
</evidence>
<dbReference type="EnsemblMetazoa" id="GAUT034032-RA">
    <property type="protein sequence ID" value="GAUT034032-PA"/>
    <property type="gene ID" value="GAUT034032"/>
</dbReference>
<accession>A0A1A9VDU9</accession>
<dbReference type="STRING" id="7395.A0A1A9VDU9"/>
<organism evidence="2 3">
    <name type="scientific">Glossina austeni</name>
    <name type="common">Savannah tsetse fly</name>
    <dbReference type="NCBI Taxonomy" id="7395"/>
    <lineage>
        <taxon>Eukaryota</taxon>
        <taxon>Metazoa</taxon>
        <taxon>Ecdysozoa</taxon>
        <taxon>Arthropoda</taxon>
        <taxon>Hexapoda</taxon>
        <taxon>Insecta</taxon>
        <taxon>Pterygota</taxon>
        <taxon>Neoptera</taxon>
        <taxon>Endopterygota</taxon>
        <taxon>Diptera</taxon>
        <taxon>Brachycera</taxon>
        <taxon>Muscomorpha</taxon>
        <taxon>Hippoboscoidea</taxon>
        <taxon>Glossinidae</taxon>
        <taxon>Glossina</taxon>
    </lineage>
</organism>
<name>A0A1A9VDU9_GLOAU</name>
<keyword evidence="3" id="KW-1185">Reference proteome</keyword>
<sequence>MGHGCHENDYKFLIPSWKCCNNVNIRGRAKVLVNDSAFELDPTEIARQNQITQQILTHYIERRLFPFSNVKQKVPSIAEILPKAITSTTSPRAISIATSPTYKRGLASSNNTRRKTYGQKLKNSTRRKYNTNKIETHDKEEQEIEKRPSQERLTENLSEEEDATEQPATITHSNKYKNQDNHTFYYNNEWSGGRGFLLPYDIEDDVEHDVQEALQSVESEQYDQYYNNDIFQRDPKENEIDGGGAKTLSIGKYWEVAVTYRNLVSPFVDNELGLSRDGFNSGSNR</sequence>